<gene>
    <name evidence="4" type="ORF">MYCIT1_LOCUS4050</name>
</gene>
<protein>
    <recommendedName>
        <fullName evidence="6">Methyltransferase domain-containing protein</fullName>
    </recommendedName>
</protein>
<comment type="caution">
    <text evidence="4">The sequence shown here is derived from an EMBL/GenBank/DDBJ whole genome shotgun (WGS) entry which is preliminary data.</text>
</comment>
<organism evidence="4 5">
    <name type="scientific">Mycena citricolor</name>
    <dbReference type="NCBI Taxonomy" id="2018698"/>
    <lineage>
        <taxon>Eukaryota</taxon>
        <taxon>Fungi</taxon>
        <taxon>Dikarya</taxon>
        <taxon>Basidiomycota</taxon>
        <taxon>Agaricomycotina</taxon>
        <taxon>Agaricomycetes</taxon>
        <taxon>Agaricomycetidae</taxon>
        <taxon>Agaricales</taxon>
        <taxon>Marasmiineae</taxon>
        <taxon>Mycenaceae</taxon>
        <taxon>Mycena</taxon>
    </lineage>
</organism>
<keyword evidence="1" id="KW-0812">Transmembrane</keyword>
<evidence type="ECO:0000313" key="5">
    <source>
        <dbReference type="Proteomes" id="UP001295794"/>
    </source>
</evidence>
<dbReference type="Pfam" id="PF20153">
    <property type="entry name" value="DUF6535"/>
    <property type="match status" value="1"/>
</dbReference>
<evidence type="ECO:0000259" key="2">
    <source>
        <dbReference type="Pfam" id="PF13847"/>
    </source>
</evidence>
<dbReference type="InterPro" id="IPR025714">
    <property type="entry name" value="Methyltranfer_dom"/>
</dbReference>
<keyword evidence="1" id="KW-1133">Transmembrane helix</keyword>
<feature type="transmembrane region" description="Helical" evidence="1">
    <location>
        <begin position="448"/>
        <end position="472"/>
    </location>
</feature>
<dbReference type="CDD" id="cd02440">
    <property type="entry name" value="AdoMet_MTases"/>
    <property type="match status" value="1"/>
</dbReference>
<dbReference type="Proteomes" id="UP001295794">
    <property type="component" value="Unassembled WGS sequence"/>
</dbReference>
<feature type="transmembrane region" description="Helical" evidence="1">
    <location>
        <begin position="329"/>
        <end position="348"/>
    </location>
</feature>
<feature type="transmembrane region" description="Helical" evidence="1">
    <location>
        <begin position="492"/>
        <end position="512"/>
    </location>
</feature>
<keyword evidence="1" id="KW-0472">Membrane</keyword>
<proteinExistence type="predicted"/>
<dbReference type="Gene3D" id="3.40.50.150">
    <property type="entry name" value="Vaccinia Virus protein VP39"/>
    <property type="match status" value="1"/>
</dbReference>
<dbReference type="SUPFAM" id="SSF53335">
    <property type="entry name" value="S-adenosyl-L-methionine-dependent methyltransferases"/>
    <property type="match status" value="1"/>
</dbReference>
<dbReference type="EMBL" id="CAVNYO010000048">
    <property type="protein sequence ID" value="CAK5264127.1"/>
    <property type="molecule type" value="Genomic_DNA"/>
</dbReference>
<name>A0AAD2GVM5_9AGAR</name>
<dbReference type="PANTHER" id="PTHR43861">
    <property type="entry name" value="TRANS-ACONITATE 2-METHYLTRANSFERASE-RELATED"/>
    <property type="match status" value="1"/>
</dbReference>
<dbReference type="InterPro" id="IPR045338">
    <property type="entry name" value="DUF6535"/>
</dbReference>
<accession>A0AAD2GVM5</accession>
<reference evidence="4" key="1">
    <citation type="submission" date="2023-11" db="EMBL/GenBank/DDBJ databases">
        <authorList>
            <person name="De Vega J J."/>
            <person name="De Vega J J."/>
        </authorList>
    </citation>
    <scope>NUCLEOTIDE SEQUENCE</scope>
</reference>
<keyword evidence="5" id="KW-1185">Reference proteome</keyword>
<dbReference type="AlphaFoldDB" id="A0AAD2GVM5"/>
<dbReference type="InterPro" id="IPR029063">
    <property type="entry name" value="SAM-dependent_MTases_sf"/>
</dbReference>
<dbReference type="Pfam" id="PF13847">
    <property type="entry name" value="Methyltransf_31"/>
    <property type="match status" value="1"/>
</dbReference>
<feature type="domain" description="DUF6535" evidence="3">
    <location>
        <begin position="306"/>
        <end position="476"/>
    </location>
</feature>
<sequence length="846" mass="91352">MATASTDNDTFELAEAYSTMNEPQFKFGLKMLEQLDIQNGMVVVDVGCGTGELALHVAERFGCKVIGVDPEDKRIEIAKKRAQEKGCANVDFHVCSAEDLDGLLEGEVDVFLLSSVLHWLSDPVVVLEAMRKRLRVGGRVGITTTVAGASVSSPKADALSVPPFNAFTPTYLSTSFSEERLREIFAGAGFAHPSITLLRMHLAFDNVDALLSWISASSFGNFWRLDHIPEALHEEAKKAIDLELTKIWGTQFFLRGDFYVDILVRLSGTLEDQVAILRRIDERQNASDASRQHPITEVLATITSAWNALLRSTLTETIQPKVERWRSGLDALLVFMGLFSGIVTSFFVPSLSSLQEDPAVRMNALLANLTDVVVALNGVPPASLMLAHPHPLKLDPTAVRLNSYCSLSIAALAVACRGLLNTTSYSHFSNPAEKLIDIRTRWASSERFLAPTIELLPQILVLPVLLFIAGLLDTLFSNVLQLSPVPIPTLSTSGAALLFTAGVAPLPLWTLARRSLNPAGSLGLRRCATAADSLSDQAPAVYHAAVQATHDDAALDEASASLYQIIRAAVQIIISRVHDASRLQYSAAAMCALVPAFIDAARREPRADLWSPPFSRAMAIVANAGSVVDAYPPVLCIMTSEYIDNLAVRSKTIKLLVEVLFTRVVEDGDAALAFHVAGRSIGKANTGPINPARILVSLLCFPHKNTPALETPLRWLISCAGPAAAIRAAQTLVDGVASADVWTVLLFHVVCMLGRMCLSLPPGDQETHAQVAQLCASSLRKIALQHQFHPLISALLGVVAQPVDALGVLSAPVESDIFLGASLRTLWSGSVPARHPRGRWTQNDSN</sequence>
<evidence type="ECO:0008006" key="6">
    <source>
        <dbReference type="Google" id="ProtNLM"/>
    </source>
</evidence>
<evidence type="ECO:0000259" key="3">
    <source>
        <dbReference type="Pfam" id="PF20153"/>
    </source>
</evidence>
<evidence type="ECO:0000313" key="4">
    <source>
        <dbReference type="EMBL" id="CAK5264127.1"/>
    </source>
</evidence>
<feature type="domain" description="Methyltransferase" evidence="2">
    <location>
        <begin position="38"/>
        <end position="146"/>
    </location>
</feature>
<evidence type="ECO:0000256" key="1">
    <source>
        <dbReference type="SAM" id="Phobius"/>
    </source>
</evidence>